<dbReference type="GeneID" id="91011636"/>
<dbReference type="EMBL" id="CP139472">
    <property type="protein sequence ID" value="WPU46682.1"/>
    <property type="molecule type" value="Genomic_DNA"/>
</dbReference>
<gene>
    <name evidence="1" type="ORF">SR933_15745</name>
</gene>
<proteinExistence type="predicted"/>
<accession>A0ABZ0T5Z5</accession>
<sequence length="86" mass="9218">MSVLIVYGEQGSGKSRLVEPLTRLYRLSYVVGEWDGRSPSVADLDSIPGGCLVLTNAETTVVEDGEATWLHVDAAKDMVAKVRPAA</sequence>
<dbReference type="Proteomes" id="UP001322512">
    <property type="component" value="Chromosome"/>
</dbReference>
<keyword evidence="2" id="KW-1185">Reference proteome</keyword>
<reference evidence="1 2" key="1">
    <citation type="submission" date="2023-11" db="EMBL/GenBank/DDBJ databases">
        <title>MicrobeMod: A computational toolkit for identifying prokaryotic methylation and restriction-modification with nanopore sequencing.</title>
        <authorList>
            <person name="Crits-Christoph A."/>
            <person name="Kang S.C."/>
            <person name="Lee H."/>
            <person name="Ostrov N."/>
        </authorList>
    </citation>
    <scope>NUCLEOTIDE SEQUENCE [LARGE SCALE GENOMIC DNA]</scope>
    <source>
        <strain evidence="1 2">ATCC 33173</strain>
    </source>
</reference>
<name>A0ABZ0T5Z5_HALED</name>
<dbReference type="RefSeq" id="WP_041602254.1">
    <property type="nucleotide sequence ID" value="NC_014532.2"/>
</dbReference>
<protein>
    <submittedName>
        <fullName evidence="1">Uncharacterized protein</fullName>
    </submittedName>
</protein>
<evidence type="ECO:0000313" key="2">
    <source>
        <dbReference type="Proteomes" id="UP001322512"/>
    </source>
</evidence>
<evidence type="ECO:0000313" key="1">
    <source>
        <dbReference type="EMBL" id="WPU46682.1"/>
    </source>
</evidence>
<organism evidence="1 2">
    <name type="scientific">Halomonas elongata (strain ATCC 33173 / DSM 2581 / NBRC 15536 / NCIMB 2198 / 1H9)</name>
    <dbReference type="NCBI Taxonomy" id="768066"/>
    <lineage>
        <taxon>Bacteria</taxon>
        <taxon>Pseudomonadati</taxon>
        <taxon>Pseudomonadota</taxon>
        <taxon>Gammaproteobacteria</taxon>
        <taxon>Oceanospirillales</taxon>
        <taxon>Halomonadaceae</taxon>
        <taxon>Halomonas</taxon>
    </lineage>
</organism>